<accession>F4XUX5</accession>
<sequence>MTMTKKTNRNRKRWLLIEFVVELLALFLDANLIIVLNLCVLIWRWLREEEEEE</sequence>
<dbReference type="EMBL" id="GL890935">
    <property type="protein sequence ID" value="EGJ31578.1"/>
    <property type="molecule type" value="Genomic_DNA"/>
</dbReference>
<reference evidence="3" key="1">
    <citation type="journal article" date="2011" name="Proc. Natl. Acad. Sci. U.S.A.">
        <title>Genomic insights into the physiology and ecology of the marine filamentous cyanobacterium Lyngbya majuscula.</title>
        <authorList>
            <person name="Jones A.C."/>
            <person name="Monroe E.A."/>
            <person name="Podell S."/>
            <person name="Hess W.R."/>
            <person name="Klages S."/>
            <person name="Esquenazi E."/>
            <person name="Niessen S."/>
            <person name="Hoover H."/>
            <person name="Rothmann M."/>
            <person name="Lasken R.S."/>
            <person name="Yates J.R.III."/>
            <person name="Reinhardt R."/>
            <person name="Kube M."/>
            <person name="Burkart M.D."/>
            <person name="Allen E.E."/>
            <person name="Dorrestein P.C."/>
            <person name="Gerwick W.H."/>
            <person name="Gerwick L."/>
        </authorList>
    </citation>
    <scope>NUCLEOTIDE SEQUENCE [LARGE SCALE GENOMIC DNA]</scope>
    <source>
        <strain evidence="3">3L</strain>
    </source>
</reference>
<protein>
    <submittedName>
        <fullName evidence="2">Uncharacterized protein</fullName>
    </submittedName>
</protein>
<feature type="transmembrane region" description="Helical" evidence="1">
    <location>
        <begin position="21"/>
        <end position="46"/>
    </location>
</feature>
<keyword evidence="1" id="KW-0472">Membrane</keyword>
<keyword evidence="3" id="KW-1185">Reference proteome</keyword>
<evidence type="ECO:0000313" key="3">
    <source>
        <dbReference type="Proteomes" id="UP000003959"/>
    </source>
</evidence>
<organism evidence="2 3">
    <name type="scientific">Moorena producens 3L</name>
    <dbReference type="NCBI Taxonomy" id="489825"/>
    <lineage>
        <taxon>Bacteria</taxon>
        <taxon>Bacillati</taxon>
        <taxon>Cyanobacteriota</taxon>
        <taxon>Cyanophyceae</taxon>
        <taxon>Coleofasciculales</taxon>
        <taxon>Coleofasciculaceae</taxon>
        <taxon>Moorena</taxon>
    </lineage>
</organism>
<dbReference type="HOGENOM" id="CLU_3063565_0_0_3"/>
<evidence type="ECO:0000313" key="2">
    <source>
        <dbReference type="EMBL" id="EGJ31578.1"/>
    </source>
</evidence>
<gene>
    <name evidence="2" type="ORF">LYNGBM3L_36370</name>
</gene>
<keyword evidence="1" id="KW-0812">Transmembrane</keyword>
<proteinExistence type="predicted"/>
<dbReference type="AlphaFoldDB" id="F4XUX5"/>
<keyword evidence="1" id="KW-1133">Transmembrane helix</keyword>
<name>F4XUX5_9CYAN</name>
<dbReference type="Proteomes" id="UP000003959">
    <property type="component" value="Unassembled WGS sequence"/>
</dbReference>
<evidence type="ECO:0000256" key="1">
    <source>
        <dbReference type="SAM" id="Phobius"/>
    </source>
</evidence>